<dbReference type="InterPro" id="IPR023198">
    <property type="entry name" value="PGP-like_dom2"/>
</dbReference>
<gene>
    <name evidence="7" type="primary">gph</name>
    <name evidence="7" type="ORF">ACFOVS_11715</name>
</gene>
<dbReference type="CDD" id="cd07512">
    <property type="entry name" value="HAD_PGPase"/>
    <property type="match status" value="1"/>
</dbReference>
<feature type="binding site" evidence="6">
    <location>
        <position position="26"/>
    </location>
    <ligand>
        <name>Mg(2+)</name>
        <dbReference type="ChEBI" id="CHEBI:18420"/>
    </ligand>
</feature>
<evidence type="ECO:0000256" key="5">
    <source>
        <dbReference type="ARBA" id="ARBA00013078"/>
    </source>
</evidence>
<sequence>MDLATPSFSASEGLILTATLVVFDLDGTMIDTAPDLIESLNHTIAARDLEPVSFDDLTHLVGQGARVMIRRAFDLRGYPLSDQEVDPLFDRFIDHYKAHMPGQSRPFAGLEASLDRLERDGCRVAVCTNKAEQLAVPLLRKLGLADRMAVITGGDTFAFRKPDGRHLLETIRLAGGDPAKSILVGDSVNDIQAAHNASVASLGVTFGYSDVPIADLNPTRIISHFDELTVELVQETLAAGNRAKFPVTA</sequence>
<dbReference type="Gene3D" id="3.40.50.1000">
    <property type="entry name" value="HAD superfamily/HAD-like"/>
    <property type="match status" value="1"/>
</dbReference>
<dbReference type="InterPro" id="IPR037512">
    <property type="entry name" value="PGPase_prok"/>
</dbReference>
<evidence type="ECO:0000256" key="3">
    <source>
        <dbReference type="ARBA" id="ARBA00004818"/>
    </source>
</evidence>
<dbReference type="HAMAP" id="MF_00495">
    <property type="entry name" value="GPH_hydrolase_bact"/>
    <property type="match status" value="1"/>
</dbReference>
<dbReference type="Proteomes" id="UP001595697">
    <property type="component" value="Unassembled WGS sequence"/>
</dbReference>
<comment type="similarity">
    <text evidence="4 6">Belongs to the HAD-like hydrolase superfamily. CbbY/CbbZ/Gph/YieH family.</text>
</comment>
<proteinExistence type="inferred from homology"/>
<dbReference type="PANTHER" id="PTHR43434:SF1">
    <property type="entry name" value="PHOSPHOGLYCOLATE PHOSPHATASE"/>
    <property type="match status" value="1"/>
</dbReference>
<organism evidence="7 8">
    <name type="scientific">Rhizobium lemnae</name>
    <dbReference type="NCBI Taxonomy" id="1214924"/>
    <lineage>
        <taxon>Bacteria</taxon>
        <taxon>Pseudomonadati</taxon>
        <taxon>Pseudomonadota</taxon>
        <taxon>Alphaproteobacteria</taxon>
        <taxon>Hyphomicrobiales</taxon>
        <taxon>Rhizobiaceae</taxon>
        <taxon>Rhizobium/Agrobacterium group</taxon>
        <taxon>Rhizobium</taxon>
    </lineage>
</organism>
<dbReference type="Gene3D" id="1.10.150.240">
    <property type="entry name" value="Putative phosphatase, domain 2"/>
    <property type="match status" value="1"/>
</dbReference>
<reference evidence="8" key="1">
    <citation type="journal article" date="2019" name="Int. J. Syst. Evol. Microbiol.">
        <title>The Global Catalogue of Microorganisms (GCM) 10K type strain sequencing project: providing services to taxonomists for standard genome sequencing and annotation.</title>
        <authorList>
            <consortium name="The Broad Institute Genomics Platform"/>
            <consortium name="The Broad Institute Genome Sequencing Center for Infectious Disease"/>
            <person name="Wu L."/>
            <person name="Ma J."/>
        </authorList>
    </citation>
    <scope>NUCLEOTIDE SEQUENCE [LARGE SCALE GENOMIC DNA]</scope>
    <source>
        <strain evidence="8">TBRC 5781</strain>
    </source>
</reference>
<comment type="function">
    <text evidence="6">Specifically catalyzes the dephosphorylation of 2-phosphoglycolate. Is involved in the dissimilation of the intracellular 2-phosphoglycolate formed during the DNA repair of 3'-phosphoglycolate ends, a major class of DNA lesions induced by oxidative stress.</text>
</comment>
<dbReference type="PANTHER" id="PTHR43434">
    <property type="entry name" value="PHOSPHOGLYCOLATE PHOSPHATASE"/>
    <property type="match status" value="1"/>
</dbReference>
<dbReference type="RefSeq" id="WP_377307246.1">
    <property type="nucleotide sequence ID" value="NZ_JALJQZ010000003.1"/>
</dbReference>
<dbReference type="InterPro" id="IPR050155">
    <property type="entry name" value="HAD-like_hydrolase_sf"/>
</dbReference>
<feature type="binding site" evidence="6">
    <location>
        <position position="24"/>
    </location>
    <ligand>
        <name>Mg(2+)</name>
        <dbReference type="ChEBI" id="CHEBI:18420"/>
    </ligand>
</feature>
<protein>
    <recommendedName>
        <fullName evidence="5 6">Phosphoglycolate phosphatase</fullName>
        <shortName evidence="6">PGP</shortName>
        <shortName evidence="6">PGPase</shortName>
        <ecNumber evidence="5 6">3.1.3.18</ecNumber>
    </recommendedName>
</protein>
<keyword evidence="8" id="KW-1185">Reference proteome</keyword>
<dbReference type="SFLD" id="SFLDG01129">
    <property type="entry name" value="C1.5:_HAD__Beta-PGM__Phosphata"/>
    <property type="match status" value="1"/>
</dbReference>
<dbReference type="Pfam" id="PF13419">
    <property type="entry name" value="HAD_2"/>
    <property type="match status" value="1"/>
</dbReference>
<feature type="active site" description="Nucleophile" evidence="6">
    <location>
        <position position="24"/>
    </location>
</feature>
<keyword evidence="6" id="KW-0119">Carbohydrate metabolism</keyword>
<dbReference type="SUPFAM" id="SSF56784">
    <property type="entry name" value="HAD-like"/>
    <property type="match status" value="1"/>
</dbReference>
<dbReference type="InterPro" id="IPR036412">
    <property type="entry name" value="HAD-like_sf"/>
</dbReference>
<accession>A0ABV8EA08</accession>
<name>A0ABV8EA08_9HYPH</name>
<dbReference type="GO" id="GO:0008967">
    <property type="term" value="F:phosphoglycolate phosphatase activity"/>
    <property type="evidence" value="ECO:0007669"/>
    <property type="project" value="UniProtKB-EC"/>
</dbReference>
<dbReference type="InterPro" id="IPR023214">
    <property type="entry name" value="HAD_sf"/>
</dbReference>
<evidence type="ECO:0000256" key="2">
    <source>
        <dbReference type="ARBA" id="ARBA00001946"/>
    </source>
</evidence>
<comment type="caution">
    <text evidence="7">The sequence shown here is derived from an EMBL/GenBank/DDBJ whole genome shotgun (WGS) entry which is preliminary data.</text>
</comment>
<dbReference type="SFLD" id="SFLDS00003">
    <property type="entry name" value="Haloacid_Dehalogenase"/>
    <property type="match status" value="1"/>
</dbReference>
<feature type="binding site" evidence="6">
    <location>
        <position position="186"/>
    </location>
    <ligand>
        <name>Mg(2+)</name>
        <dbReference type="ChEBI" id="CHEBI:18420"/>
    </ligand>
</feature>
<dbReference type="EMBL" id="JBHSBD010000049">
    <property type="protein sequence ID" value="MFC3968785.1"/>
    <property type="molecule type" value="Genomic_DNA"/>
</dbReference>
<evidence type="ECO:0000313" key="7">
    <source>
        <dbReference type="EMBL" id="MFC3968785.1"/>
    </source>
</evidence>
<evidence type="ECO:0000256" key="4">
    <source>
        <dbReference type="ARBA" id="ARBA00006171"/>
    </source>
</evidence>
<comment type="cofactor">
    <cofactor evidence="2 6">
        <name>Mg(2+)</name>
        <dbReference type="ChEBI" id="CHEBI:18420"/>
    </cofactor>
</comment>
<keyword evidence="6" id="KW-0479">Metal-binding</keyword>
<dbReference type="InterPro" id="IPR041492">
    <property type="entry name" value="HAD_2"/>
</dbReference>
<evidence type="ECO:0000256" key="1">
    <source>
        <dbReference type="ARBA" id="ARBA00000830"/>
    </source>
</evidence>
<keyword evidence="6 7" id="KW-0378">Hydrolase</keyword>
<keyword evidence="6" id="KW-0460">Magnesium</keyword>
<comment type="catalytic activity">
    <reaction evidence="1 6">
        <text>2-phosphoglycolate + H2O = glycolate + phosphate</text>
        <dbReference type="Rhea" id="RHEA:14369"/>
        <dbReference type="ChEBI" id="CHEBI:15377"/>
        <dbReference type="ChEBI" id="CHEBI:29805"/>
        <dbReference type="ChEBI" id="CHEBI:43474"/>
        <dbReference type="ChEBI" id="CHEBI:58033"/>
        <dbReference type="EC" id="3.1.3.18"/>
    </reaction>
</comment>
<evidence type="ECO:0000256" key="6">
    <source>
        <dbReference type="HAMAP-Rule" id="MF_00495"/>
    </source>
</evidence>
<dbReference type="NCBIfam" id="TIGR01449">
    <property type="entry name" value="PGP_bact"/>
    <property type="match status" value="1"/>
</dbReference>
<comment type="pathway">
    <text evidence="3 6">Organic acid metabolism; glycolate biosynthesis; glycolate from 2-phosphoglycolate: step 1/1.</text>
</comment>
<evidence type="ECO:0000313" key="8">
    <source>
        <dbReference type="Proteomes" id="UP001595697"/>
    </source>
</evidence>
<dbReference type="EC" id="3.1.3.18" evidence="5 6"/>